<feature type="domain" description="WAP" evidence="2">
    <location>
        <begin position="22"/>
        <end position="68"/>
    </location>
</feature>
<protein>
    <submittedName>
        <fullName evidence="3">Waprin-Phi1</fullName>
    </submittedName>
</protein>
<dbReference type="OrthoDB" id="6060011at2759"/>
<dbReference type="InterPro" id="IPR050514">
    <property type="entry name" value="WAP_four-disulfide_core"/>
</dbReference>
<dbReference type="Proteomes" id="UP000279307">
    <property type="component" value="Chromosome 10"/>
</dbReference>
<sequence length="148" mass="15612">MKSLFILIFVVTISIAKAQTNYAAKPGSCPPALPVQFCGRSCYVDLHCAGVGKCCPTQCGGAICSLPVTTTRSGPTEKPGSCPSKPTGRWVCSSTCNGDNDCRGNLKCCKNRCGALACQKPDIEVLESSEPPAVQPVAPRFGNDYNDY</sequence>
<feature type="domain" description="WAP" evidence="2">
    <location>
        <begin position="75"/>
        <end position="122"/>
    </location>
</feature>
<dbReference type="AlphaFoldDB" id="A0A026WK52"/>
<feature type="signal peptide" evidence="1">
    <location>
        <begin position="1"/>
        <end position="18"/>
    </location>
</feature>
<dbReference type="PROSITE" id="PS51390">
    <property type="entry name" value="WAP"/>
    <property type="match status" value="2"/>
</dbReference>
<dbReference type="PANTHER" id="PTHR19441:SF95">
    <property type="entry name" value="PERLWAPIN ISOFORM X1"/>
    <property type="match status" value="1"/>
</dbReference>
<dbReference type="GO" id="GO:0005615">
    <property type="term" value="C:extracellular space"/>
    <property type="evidence" value="ECO:0007669"/>
    <property type="project" value="TreeGrafter"/>
</dbReference>
<dbReference type="InterPro" id="IPR008197">
    <property type="entry name" value="WAP_dom"/>
</dbReference>
<dbReference type="SUPFAM" id="SSF57256">
    <property type="entry name" value="Elafin-like"/>
    <property type="match status" value="2"/>
</dbReference>
<dbReference type="EMBL" id="QOIP01000010">
    <property type="protein sequence ID" value="RLU18039.1"/>
    <property type="molecule type" value="Genomic_DNA"/>
</dbReference>
<proteinExistence type="predicted"/>
<reference evidence="3 5" key="1">
    <citation type="journal article" date="2014" name="Curr. Biol.">
        <title>The genome of the clonal raider ant Cerapachys biroi.</title>
        <authorList>
            <person name="Oxley P.R."/>
            <person name="Ji L."/>
            <person name="Fetter-Pruneda I."/>
            <person name="McKenzie S.K."/>
            <person name="Li C."/>
            <person name="Hu H."/>
            <person name="Zhang G."/>
            <person name="Kronauer D.J."/>
        </authorList>
    </citation>
    <scope>NUCLEOTIDE SEQUENCE [LARGE SCALE GENOMIC DNA]</scope>
</reference>
<dbReference type="STRING" id="2015173.A0A026WK52"/>
<dbReference type="SMART" id="SM00217">
    <property type="entry name" value="WAP"/>
    <property type="match status" value="2"/>
</dbReference>
<dbReference type="GO" id="GO:0004867">
    <property type="term" value="F:serine-type endopeptidase inhibitor activity"/>
    <property type="evidence" value="ECO:0007669"/>
    <property type="project" value="TreeGrafter"/>
</dbReference>
<reference evidence="4 6" key="2">
    <citation type="journal article" date="2018" name="Genome Res.">
        <title>The genomic architecture and molecular evolution of ant odorant receptors.</title>
        <authorList>
            <person name="McKenzie S.K."/>
            <person name="Kronauer D.J.C."/>
        </authorList>
    </citation>
    <scope>NUCLEOTIDE SEQUENCE [LARGE SCALE GENOMIC DNA]</scope>
    <source>
        <strain evidence="4">Clonal line C1</strain>
    </source>
</reference>
<accession>A0A026WK52</accession>
<keyword evidence="1" id="KW-0732">Signal</keyword>
<reference evidence="4" key="3">
    <citation type="submission" date="2018-07" db="EMBL/GenBank/DDBJ databases">
        <authorList>
            <person name="Mckenzie S.K."/>
            <person name="Kronauer D.J.C."/>
        </authorList>
    </citation>
    <scope>NUCLEOTIDE SEQUENCE</scope>
    <source>
        <strain evidence="4">Clonal line C1</strain>
    </source>
</reference>
<evidence type="ECO:0000313" key="3">
    <source>
        <dbReference type="EMBL" id="EZA56400.1"/>
    </source>
</evidence>
<evidence type="ECO:0000259" key="2">
    <source>
        <dbReference type="PROSITE" id="PS51390"/>
    </source>
</evidence>
<feature type="chain" id="PRO_5035982409" evidence="1">
    <location>
        <begin position="19"/>
        <end position="148"/>
    </location>
</feature>
<gene>
    <name evidence="4" type="ORF">DMN91_010281</name>
    <name evidence="3" type="ORF">X777_03020</name>
</gene>
<dbReference type="EMBL" id="KK107167">
    <property type="protein sequence ID" value="EZA56400.1"/>
    <property type="molecule type" value="Genomic_DNA"/>
</dbReference>
<dbReference type="OMA" id="FCGRSCY"/>
<dbReference type="Proteomes" id="UP000053097">
    <property type="component" value="Unassembled WGS sequence"/>
</dbReference>
<dbReference type="Gene3D" id="4.10.75.10">
    <property type="entry name" value="Elafin-like"/>
    <property type="match status" value="2"/>
</dbReference>
<evidence type="ECO:0000313" key="4">
    <source>
        <dbReference type="EMBL" id="RLU18039.1"/>
    </source>
</evidence>
<organism evidence="3 5">
    <name type="scientific">Ooceraea biroi</name>
    <name type="common">Clonal raider ant</name>
    <name type="synonym">Cerapachys biroi</name>
    <dbReference type="NCBI Taxonomy" id="2015173"/>
    <lineage>
        <taxon>Eukaryota</taxon>
        <taxon>Metazoa</taxon>
        <taxon>Ecdysozoa</taxon>
        <taxon>Arthropoda</taxon>
        <taxon>Hexapoda</taxon>
        <taxon>Insecta</taxon>
        <taxon>Pterygota</taxon>
        <taxon>Neoptera</taxon>
        <taxon>Endopterygota</taxon>
        <taxon>Hymenoptera</taxon>
        <taxon>Apocrita</taxon>
        <taxon>Aculeata</taxon>
        <taxon>Formicoidea</taxon>
        <taxon>Formicidae</taxon>
        <taxon>Dorylinae</taxon>
        <taxon>Ooceraea</taxon>
    </lineage>
</organism>
<dbReference type="PANTHER" id="PTHR19441">
    <property type="entry name" value="WHEY ACDIC PROTEIN WAP"/>
    <property type="match status" value="1"/>
</dbReference>
<evidence type="ECO:0000313" key="5">
    <source>
        <dbReference type="Proteomes" id="UP000053097"/>
    </source>
</evidence>
<name>A0A026WK52_OOCBI</name>
<dbReference type="Pfam" id="PF00095">
    <property type="entry name" value="WAP"/>
    <property type="match status" value="2"/>
</dbReference>
<keyword evidence="5" id="KW-1185">Reference proteome</keyword>
<dbReference type="InterPro" id="IPR036645">
    <property type="entry name" value="Elafin-like_sf"/>
</dbReference>
<evidence type="ECO:0000313" key="6">
    <source>
        <dbReference type="Proteomes" id="UP000279307"/>
    </source>
</evidence>
<evidence type="ECO:0000256" key="1">
    <source>
        <dbReference type="SAM" id="SignalP"/>
    </source>
</evidence>